<dbReference type="InterPro" id="IPR051534">
    <property type="entry name" value="CBASS_pafABC_assoc_protein"/>
</dbReference>
<protein>
    <submittedName>
        <fullName evidence="4">HTH domain</fullName>
    </submittedName>
</protein>
<proteinExistence type="predicted"/>
<dbReference type="InterPro" id="IPR036388">
    <property type="entry name" value="WH-like_DNA-bd_sf"/>
</dbReference>
<evidence type="ECO:0000259" key="3">
    <source>
        <dbReference type="PROSITE" id="PS51000"/>
    </source>
</evidence>
<dbReference type="InterPro" id="IPR013196">
    <property type="entry name" value="HTH_11"/>
</dbReference>
<sequence length="305" mass="34453">MAADRLFAMTCLLLQRGQMTAGELARHFEVSERTIYRDIDALSAAGVPVYAQKGRGGGLGLLEDYVLARTYLDTEEREALLTALESLQAVGQGGDSALVKLRGLFGRHRESWLEIEFSGWGDTAGLQQRFERVKTAILRRQWVLFTYYSAKGIESERTVWPGKLCFRGQDWYLCGWCAQRADWRYFKLRRMQQLQLDDRGRPAPTGLPPAPVLGADHRYGGGPELVLHIAAERGYRVLDEFAPEQVRRLPDGSFEVHVHMPEDEWLYGYLLSYGGGVWVKEPAHIARELARRAAVVAAELARGDR</sequence>
<dbReference type="Pfam" id="PF08279">
    <property type="entry name" value="HTH_11"/>
    <property type="match status" value="1"/>
</dbReference>
<dbReference type="AlphaFoldDB" id="A0A1C6JXW9"/>
<reference evidence="4" key="1">
    <citation type="submission" date="2015-09" db="EMBL/GenBank/DDBJ databases">
        <authorList>
            <consortium name="Pathogen Informatics"/>
        </authorList>
    </citation>
    <scope>NUCLEOTIDE SEQUENCE</scope>
    <source>
        <strain evidence="4">2789STDY5834896</strain>
    </source>
</reference>
<dbReference type="InterPro" id="IPR036390">
    <property type="entry name" value="WH_DNA-bd_sf"/>
</dbReference>
<keyword evidence="1" id="KW-0805">Transcription regulation</keyword>
<keyword evidence="2" id="KW-0804">Transcription</keyword>
<dbReference type="PANTHER" id="PTHR34580:SF1">
    <property type="entry name" value="PROTEIN PAFC"/>
    <property type="match status" value="1"/>
</dbReference>
<dbReference type="PANTHER" id="PTHR34580">
    <property type="match status" value="1"/>
</dbReference>
<dbReference type="InterPro" id="IPR057727">
    <property type="entry name" value="WCX_dom"/>
</dbReference>
<dbReference type="PIRSF" id="PIRSF016838">
    <property type="entry name" value="PafC"/>
    <property type="match status" value="1"/>
</dbReference>
<accession>A0A1C6JXW9</accession>
<dbReference type="SUPFAM" id="SSF46785">
    <property type="entry name" value="Winged helix' DNA-binding domain"/>
    <property type="match status" value="1"/>
</dbReference>
<dbReference type="SMART" id="SM00420">
    <property type="entry name" value="HTH_DEOR"/>
    <property type="match status" value="1"/>
</dbReference>
<dbReference type="PROSITE" id="PS51000">
    <property type="entry name" value="HTH_DEOR_2"/>
    <property type="match status" value="1"/>
</dbReference>
<dbReference type="InterPro" id="IPR001034">
    <property type="entry name" value="DeoR_HTH"/>
</dbReference>
<dbReference type="Pfam" id="PF13280">
    <property type="entry name" value="WYL"/>
    <property type="match status" value="1"/>
</dbReference>
<dbReference type="EMBL" id="FMHG01000002">
    <property type="protein sequence ID" value="SCJ86585.1"/>
    <property type="molecule type" value="Genomic_DNA"/>
</dbReference>
<dbReference type="GO" id="GO:0003700">
    <property type="term" value="F:DNA-binding transcription factor activity"/>
    <property type="evidence" value="ECO:0007669"/>
    <property type="project" value="InterPro"/>
</dbReference>
<dbReference type="Pfam" id="PF25583">
    <property type="entry name" value="WCX"/>
    <property type="match status" value="1"/>
</dbReference>
<name>A0A1C6JXW9_9FIRM</name>
<evidence type="ECO:0000256" key="1">
    <source>
        <dbReference type="ARBA" id="ARBA00023015"/>
    </source>
</evidence>
<dbReference type="InterPro" id="IPR026881">
    <property type="entry name" value="WYL_dom"/>
</dbReference>
<organism evidence="4">
    <name type="scientific">uncultured Anaerotruncus sp</name>
    <dbReference type="NCBI Taxonomy" id="905011"/>
    <lineage>
        <taxon>Bacteria</taxon>
        <taxon>Bacillati</taxon>
        <taxon>Bacillota</taxon>
        <taxon>Clostridia</taxon>
        <taxon>Eubacteriales</taxon>
        <taxon>Oscillospiraceae</taxon>
        <taxon>Anaerotruncus</taxon>
        <taxon>environmental samples</taxon>
    </lineage>
</organism>
<evidence type="ECO:0000256" key="2">
    <source>
        <dbReference type="ARBA" id="ARBA00023163"/>
    </source>
</evidence>
<dbReference type="InterPro" id="IPR028349">
    <property type="entry name" value="PafC-like"/>
</dbReference>
<evidence type="ECO:0000313" key="4">
    <source>
        <dbReference type="EMBL" id="SCJ86585.1"/>
    </source>
</evidence>
<dbReference type="Gene3D" id="1.10.10.10">
    <property type="entry name" value="Winged helix-like DNA-binding domain superfamily/Winged helix DNA-binding domain"/>
    <property type="match status" value="1"/>
</dbReference>
<gene>
    <name evidence="4" type="ORF">SAMEA3545359_02371</name>
</gene>
<feature type="domain" description="HTH deoR-type" evidence="3">
    <location>
        <begin position="2"/>
        <end position="60"/>
    </location>
</feature>
<dbReference type="PROSITE" id="PS52050">
    <property type="entry name" value="WYL"/>
    <property type="match status" value="1"/>
</dbReference>